<proteinExistence type="predicted"/>
<gene>
    <name evidence="2" type="ORF">BD311DRAFT_726926</name>
</gene>
<feature type="transmembrane region" description="Helical" evidence="1">
    <location>
        <begin position="161"/>
        <end position="183"/>
    </location>
</feature>
<keyword evidence="1" id="KW-1133">Transmembrane helix</keyword>
<dbReference type="AlphaFoldDB" id="A0A4V2JZP6"/>
<dbReference type="EMBL" id="ML143453">
    <property type="protein sequence ID" value="TBU25893.1"/>
    <property type="molecule type" value="Genomic_DNA"/>
</dbReference>
<name>A0A4V2JZP6_9APHY</name>
<feature type="transmembrane region" description="Helical" evidence="1">
    <location>
        <begin position="120"/>
        <end position="141"/>
    </location>
</feature>
<organism evidence="2">
    <name type="scientific">Dichomitus squalens</name>
    <dbReference type="NCBI Taxonomy" id="114155"/>
    <lineage>
        <taxon>Eukaryota</taxon>
        <taxon>Fungi</taxon>
        <taxon>Dikarya</taxon>
        <taxon>Basidiomycota</taxon>
        <taxon>Agaricomycotina</taxon>
        <taxon>Agaricomycetes</taxon>
        <taxon>Polyporales</taxon>
        <taxon>Polyporaceae</taxon>
        <taxon>Dichomitus</taxon>
    </lineage>
</organism>
<dbReference type="OrthoDB" id="3341077at2759"/>
<feature type="transmembrane region" description="Helical" evidence="1">
    <location>
        <begin position="47"/>
        <end position="68"/>
    </location>
</feature>
<feature type="transmembrane region" description="Helical" evidence="1">
    <location>
        <begin position="17"/>
        <end position="35"/>
    </location>
</feature>
<evidence type="ECO:0000313" key="2">
    <source>
        <dbReference type="EMBL" id="TBU25893.1"/>
    </source>
</evidence>
<sequence>MSLSIDVAMLVGFACEGILWGIYTTLFIVALILLWHRSKRGIKNHYITVASVMLYVMCTTHFALNFNHFYTALGSTGVSGYATETKPLIGADFLVSVCDLMGDFILLYRCWVLWGQSYWVIALPFMTAVAGFACIGRVVRIVVTQTPTSSTPDPSLVPLDIAGYALPLCTNAMATGLIAYRIWSMSVLNDGQATLQSSARLAKNAMTIIVESGLLYLVTQLVFVVLNGTGNTSEAILVAMAVQIYGISPTLIIIRVGLGIAVESSGADVNTPIIWAVNHISDSTTTQNPDEIVESAKKEGFEPTINVIDIA</sequence>
<reference evidence="2" key="1">
    <citation type="submission" date="2019-01" db="EMBL/GenBank/DDBJ databases">
        <title>Draft genome sequences of three monokaryotic isolates of the white-rot basidiomycete fungus Dichomitus squalens.</title>
        <authorList>
            <consortium name="DOE Joint Genome Institute"/>
            <person name="Lopez S.C."/>
            <person name="Andreopoulos B."/>
            <person name="Pangilinan J."/>
            <person name="Lipzen A."/>
            <person name="Riley R."/>
            <person name="Ahrendt S."/>
            <person name="Ng V."/>
            <person name="Barry K."/>
            <person name="Daum C."/>
            <person name="Grigoriev I.V."/>
            <person name="Hilden K.S."/>
            <person name="Makela M.R."/>
            <person name="de Vries R.P."/>
        </authorList>
    </citation>
    <scope>NUCLEOTIDE SEQUENCE [LARGE SCALE GENOMIC DNA]</scope>
    <source>
        <strain evidence="2">OM18370.1</strain>
    </source>
</reference>
<feature type="transmembrane region" description="Helical" evidence="1">
    <location>
        <begin position="88"/>
        <end position="108"/>
    </location>
</feature>
<evidence type="ECO:0008006" key="3">
    <source>
        <dbReference type="Google" id="ProtNLM"/>
    </source>
</evidence>
<accession>A0A4V2JZP6</accession>
<feature type="transmembrane region" description="Helical" evidence="1">
    <location>
        <begin position="204"/>
        <end position="223"/>
    </location>
</feature>
<protein>
    <recommendedName>
        <fullName evidence="3">RTA1 like protein-domain-containing protein</fullName>
    </recommendedName>
</protein>
<keyword evidence="1" id="KW-0472">Membrane</keyword>
<keyword evidence="1" id="KW-0812">Transmembrane</keyword>
<evidence type="ECO:0000256" key="1">
    <source>
        <dbReference type="SAM" id="Phobius"/>
    </source>
</evidence>
<dbReference type="Proteomes" id="UP000292957">
    <property type="component" value="Unassembled WGS sequence"/>
</dbReference>
<feature type="transmembrane region" description="Helical" evidence="1">
    <location>
        <begin position="235"/>
        <end position="254"/>
    </location>
</feature>